<keyword evidence="5 7" id="KW-1133">Transmembrane helix</keyword>
<evidence type="ECO:0000256" key="4">
    <source>
        <dbReference type="ARBA" id="ARBA00022692"/>
    </source>
</evidence>
<comment type="subcellular location">
    <subcellularLocation>
        <location evidence="1">Endomembrane system</location>
        <topology evidence="1">Multi-pass membrane protein</topology>
    </subcellularLocation>
    <subcellularLocation>
        <location evidence="7">Lysosome membrane</location>
        <topology evidence="7">Multi-pass membrane protein</topology>
    </subcellularLocation>
</comment>
<accession>A0A1J1INB5</accession>
<dbReference type="GO" id="GO:0005765">
    <property type="term" value="C:lysosomal membrane"/>
    <property type="evidence" value="ECO:0007669"/>
    <property type="project" value="UniProtKB-SubCell"/>
</dbReference>
<proteinExistence type="inferred from homology"/>
<keyword evidence="7" id="KW-0458">Lysosome</keyword>
<dbReference type="FunFam" id="1.20.1250.20:FF:000427">
    <property type="entry name" value="Battenin"/>
    <property type="match status" value="1"/>
</dbReference>
<gene>
    <name evidence="8" type="primary">putative Battenin</name>
    <name evidence="8" type="ORF">CLUMA_CG014931</name>
</gene>
<dbReference type="InterPro" id="IPR018460">
    <property type="entry name" value="Battenin_disease_Cln3_subgr"/>
</dbReference>
<evidence type="ECO:0000256" key="7">
    <source>
        <dbReference type="RuleBase" id="RU361113"/>
    </source>
</evidence>
<dbReference type="AlphaFoldDB" id="A0A1J1INB5"/>
<keyword evidence="9" id="KW-1185">Reference proteome</keyword>
<evidence type="ECO:0000256" key="6">
    <source>
        <dbReference type="ARBA" id="ARBA00023136"/>
    </source>
</evidence>
<feature type="transmembrane region" description="Helical" evidence="7">
    <location>
        <begin position="218"/>
        <end position="236"/>
    </location>
</feature>
<dbReference type="GO" id="GO:0012505">
    <property type="term" value="C:endomembrane system"/>
    <property type="evidence" value="ECO:0007669"/>
    <property type="project" value="UniProtKB-SubCell"/>
</dbReference>
<evidence type="ECO:0000313" key="9">
    <source>
        <dbReference type="Proteomes" id="UP000183832"/>
    </source>
</evidence>
<feature type="transmembrane region" description="Helical" evidence="7">
    <location>
        <begin position="400"/>
        <end position="422"/>
    </location>
</feature>
<dbReference type="SUPFAM" id="SSF103473">
    <property type="entry name" value="MFS general substrate transporter"/>
    <property type="match status" value="1"/>
</dbReference>
<dbReference type="Gene3D" id="1.20.1250.20">
    <property type="entry name" value="MFS general substrate transporter like domains"/>
    <property type="match status" value="1"/>
</dbReference>
<dbReference type="InterPro" id="IPR003492">
    <property type="entry name" value="Battenin_disease_Cln3"/>
</dbReference>
<dbReference type="CDD" id="cd06174">
    <property type="entry name" value="MFS"/>
    <property type="match status" value="1"/>
</dbReference>
<dbReference type="PRINTS" id="PR01315">
    <property type="entry name" value="BATTENIN"/>
</dbReference>
<dbReference type="OrthoDB" id="5965864at2759"/>
<evidence type="ECO:0000256" key="3">
    <source>
        <dbReference type="ARBA" id="ARBA00022448"/>
    </source>
</evidence>
<feature type="transmembrane region" description="Helical" evidence="7">
    <location>
        <begin position="51"/>
        <end position="72"/>
    </location>
</feature>
<keyword evidence="3" id="KW-0813">Transport</keyword>
<feature type="transmembrane region" description="Helical" evidence="7">
    <location>
        <begin position="312"/>
        <end position="327"/>
    </location>
</feature>
<feature type="transmembrane region" description="Helical" evidence="7">
    <location>
        <begin position="270"/>
        <end position="292"/>
    </location>
</feature>
<evidence type="ECO:0000256" key="1">
    <source>
        <dbReference type="ARBA" id="ARBA00004127"/>
    </source>
</evidence>
<feature type="transmembrane region" description="Helical" evidence="7">
    <location>
        <begin position="365"/>
        <end position="388"/>
    </location>
</feature>
<dbReference type="EMBL" id="CVRI01000056">
    <property type="protein sequence ID" value="CRL01715.1"/>
    <property type="molecule type" value="Genomic_DNA"/>
</dbReference>
<feature type="transmembrane region" description="Helical" evidence="7">
    <location>
        <begin position="339"/>
        <end position="359"/>
    </location>
</feature>
<protein>
    <recommendedName>
        <fullName evidence="7">Battenin</fullName>
    </recommendedName>
</protein>
<evidence type="ECO:0000256" key="5">
    <source>
        <dbReference type="ARBA" id="ARBA00022989"/>
    </source>
</evidence>
<organism evidence="8 9">
    <name type="scientific">Clunio marinus</name>
    <dbReference type="NCBI Taxonomy" id="568069"/>
    <lineage>
        <taxon>Eukaryota</taxon>
        <taxon>Metazoa</taxon>
        <taxon>Ecdysozoa</taxon>
        <taxon>Arthropoda</taxon>
        <taxon>Hexapoda</taxon>
        <taxon>Insecta</taxon>
        <taxon>Pterygota</taxon>
        <taxon>Neoptera</taxon>
        <taxon>Endopterygota</taxon>
        <taxon>Diptera</taxon>
        <taxon>Nematocera</taxon>
        <taxon>Chironomoidea</taxon>
        <taxon>Chironomidae</taxon>
        <taxon>Clunio</taxon>
    </lineage>
</organism>
<dbReference type="PANTHER" id="PTHR10981">
    <property type="entry name" value="BATTENIN"/>
    <property type="match status" value="1"/>
</dbReference>
<sequence length="449" mass="49703">MTKKSFNLFNSKQVIAVEKNDKEITTENDDAIKDVEESVEKVKDPGLWRDLVAYWMFGLCNNFGYVVMLTAAHDIINELSGDHNEGHGNEPLAPGVRPCNVLSTGAILLADIIPGLIIKTLSPFLPFWATVRVTVACIVAICGFVAVAFADSQWLALGGVAMTSFSSGLGEPTFLAYSAFFNKNVISTWSSGTGGAGIVGALAYSILRGVGLSNQQTLLVMISVPAVELVVFYFLLRKPASKRIEDQHMGDDVAKEDIVPKMKTVTEKLIYIKSLVPYMLPIALVYFFEYFINQGLFELVYFPDIFLDSSEQYRWYQVTYQIGVFVSRSSVNIIQIKQIWVMAILQGLNVVFFSFEAVYMFTPSIWIIFGMIFFEGLLGGGAYVNTFYRMSKEIPATRREFAMSVVTLSDSIGITAAGFAAIPTHNLFYQGLTGGLSINPTSVKNVYRQ</sequence>
<feature type="transmembrane region" description="Helical" evidence="7">
    <location>
        <begin position="125"/>
        <end position="149"/>
    </location>
</feature>
<evidence type="ECO:0000256" key="2">
    <source>
        <dbReference type="ARBA" id="ARBA00007467"/>
    </source>
</evidence>
<evidence type="ECO:0000313" key="8">
    <source>
        <dbReference type="EMBL" id="CRL01715.1"/>
    </source>
</evidence>
<dbReference type="GO" id="GO:0051453">
    <property type="term" value="P:regulation of intracellular pH"/>
    <property type="evidence" value="ECO:0007669"/>
    <property type="project" value="TreeGrafter"/>
</dbReference>
<keyword evidence="6 7" id="KW-0472">Membrane</keyword>
<dbReference type="Pfam" id="PF02487">
    <property type="entry name" value="CLN3"/>
    <property type="match status" value="1"/>
</dbReference>
<dbReference type="GO" id="GO:0007040">
    <property type="term" value="P:lysosome organization"/>
    <property type="evidence" value="ECO:0007669"/>
    <property type="project" value="TreeGrafter"/>
</dbReference>
<reference evidence="8 9" key="1">
    <citation type="submission" date="2015-04" db="EMBL/GenBank/DDBJ databases">
        <authorList>
            <person name="Syromyatnikov M.Y."/>
            <person name="Popov V.N."/>
        </authorList>
    </citation>
    <scope>NUCLEOTIDE SEQUENCE [LARGE SCALE GENOMIC DNA]</scope>
</reference>
<comment type="similarity">
    <text evidence="2 7">Belongs to the battenin family.</text>
</comment>
<dbReference type="InterPro" id="IPR036259">
    <property type="entry name" value="MFS_trans_sf"/>
</dbReference>
<dbReference type="PANTHER" id="PTHR10981:SF0">
    <property type="entry name" value="BATTENIN"/>
    <property type="match status" value="1"/>
</dbReference>
<dbReference type="Proteomes" id="UP000183832">
    <property type="component" value="Unassembled WGS sequence"/>
</dbReference>
<feature type="transmembrane region" description="Helical" evidence="7">
    <location>
        <begin position="189"/>
        <end position="206"/>
    </location>
</feature>
<dbReference type="PIRSF" id="PIRSF015974">
    <property type="entry name" value="CLN3_BTN1"/>
    <property type="match status" value="1"/>
</dbReference>
<keyword evidence="4 7" id="KW-0812">Transmembrane</keyword>
<dbReference type="STRING" id="568069.A0A1J1INB5"/>
<name>A0A1J1INB5_9DIPT</name>